<dbReference type="InterPro" id="IPR050367">
    <property type="entry name" value="APC_superfamily"/>
</dbReference>
<dbReference type="PATRIC" id="fig|1547436.3.peg.2693"/>
<reference evidence="7 8" key="1">
    <citation type="submission" date="2015-04" db="EMBL/GenBank/DDBJ databases">
        <title>Complete genome of flavobacterium.</title>
        <authorList>
            <person name="Kwon Y.M."/>
            <person name="Kim S.-J."/>
        </authorList>
    </citation>
    <scope>NUCLEOTIDE SEQUENCE [LARGE SCALE GENOMIC DNA]</scope>
    <source>
        <strain evidence="7 8">DK169</strain>
    </source>
</reference>
<sequence>MKKLERSLSLTSVIAISIGGMLGSGIFVLPGLAAAKTGSSVWLAYLLAAVCILPAAFSKSELATAMPSSGGTYVYIERAFGPLFGTIAGIGLWLSLLFKSAFALVGFGAYLSILINIDSGLTKYVAVTFLVLILFLNILGVKKVGKVQIFIVSISLISLALILMFGIPRTSAELLDPFMTEGKLGLFSTVAFVYISYAGVTKVAAIAGEIKNPGTNLPLAMILSLFIMTVIYVSVAFVLVGNLPLGELKTDIKPIYSIAKLLGGNYVGYIASVVGIITLISMANSGVLAASRFPFAMAIDKLLPDFMGKIHAKYLTPVVTIVMTCFLMAMVIIFLDVEKIAKLASAFMVMMFILVNACVIVLRETSAQWYKPEYRSPLYPLVQLFGIFSGVALLVFLGSGPMLAIVGIFLLGLIIYYFFGRNATRTGILRKYGHRPALYLLYKRKRNAKINYRNNGSGSLQNLDGRLASNAGVVVPLLGNERSPEMLVEIGAAINKNEKIQVVNVTEVPNQTFLDAMVEENPRIASLERRVSRLAVSQGIDLDFEAAVTHEISDTIHELSNQTHCDWLVMGWNGRAHSGILVSNPIGWLLTHINSDFALFKDDGVRYIGKVLLALRPGRKDKNFIAVADRICNYYKASLTLLHVVPSKMDDETIDKMETNSKKLLTKVDTPSMVIVQKEDDSIGAISRASASFDLLILGTPQKDNWVDILFGTGKDKFTEKSACSVLRLTMRDH</sequence>
<evidence type="ECO:0000256" key="3">
    <source>
        <dbReference type="ARBA" id="ARBA00022692"/>
    </source>
</evidence>
<gene>
    <name evidence="7" type="ORF">AAY42_13050</name>
</gene>
<dbReference type="Pfam" id="PF13520">
    <property type="entry name" value="AA_permease_2"/>
    <property type="match status" value="1"/>
</dbReference>
<evidence type="ECO:0000256" key="5">
    <source>
        <dbReference type="ARBA" id="ARBA00023136"/>
    </source>
</evidence>
<keyword evidence="4 6" id="KW-1133">Transmembrane helix</keyword>
<dbReference type="PANTHER" id="PTHR42770">
    <property type="entry name" value="AMINO ACID TRANSPORTER-RELATED"/>
    <property type="match status" value="1"/>
</dbReference>
<dbReference type="Gene3D" id="1.20.1740.10">
    <property type="entry name" value="Amino acid/polyamine transporter I"/>
    <property type="match status" value="1"/>
</dbReference>
<protein>
    <recommendedName>
        <fullName evidence="9">G protein gamma domain-containing protein</fullName>
    </recommendedName>
</protein>
<proteinExistence type="predicted"/>
<feature type="transmembrane region" description="Helical" evidence="6">
    <location>
        <begin position="314"/>
        <end position="334"/>
    </location>
</feature>
<organism evidence="7 8">
    <name type="scientific">Flagellimonas eckloniae</name>
    <dbReference type="NCBI Taxonomy" id="346185"/>
    <lineage>
        <taxon>Bacteria</taxon>
        <taxon>Pseudomonadati</taxon>
        <taxon>Bacteroidota</taxon>
        <taxon>Flavobacteriia</taxon>
        <taxon>Flavobacteriales</taxon>
        <taxon>Flavobacteriaceae</taxon>
        <taxon>Flagellimonas</taxon>
    </lineage>
</organism>
<dbReference type="Gene3D" id="3.40.50.12370">
    <property type="match status" value="1"/>
</dbReference>
<feature type="transmembrane region" description="Helical" evidence="6">
    <location>
        <begin position="266"/>
        <end position="293"/>
    </location>
</feature>
<evidence type="ECO:0000256" key="6">
    <source>
        <dbReference type="SAM" id="Phobius"/>
    </source>
</evidence>
<dbReference type="Proteomes" id="UP000050827">
    <property type="component" value="Unassembled WGS sequence"/>
</dbReference>
<dbReference type="GO" id="GO:0005886">
    <property type="term" value="C:plasma membrane"/>
    <property type="evidence" value="ECO:0007669"/>
    <property type="project" value="UniProtKB-SubCell"/>
</dbReference>
<feature type="transmembrane region" description="Helical" evidence="6">
    <location>
        <begin position="121"/>
        <end position="140"/>
    </location>
</feature>
<feature type="transmembrane region" description="Helical" evidence="6">
    <location>
        <begin position="219"/>
        <end position="240"/>
    </location>
</feature>
<dbReference type="OrthoDB" id="9806937at2"/>
<evidence type="ECO:0000313" key="7">
    <source>
        <dbReference type="EMBL" id="KQC30704.1"/>
    </source>
</evidence>
<feature type="transmembrane region" description="Helical" evidence="6">
    <location>
        <begin position="12"/>
        <end position="35"/>
    </location>
</feature>
<accession>A0A0Q1HAR9</accession>
<feature type="transmembrane region" description="Helical" evidence="6">
    <location>
        <begin position="340"/>
        <end position="362"/>
    </location>
</feature>
<keyword evidence="2" id="KW-1003">Cell membrane</keyword>
<evidence type="ECO:0000313" key="8">
    <source>
        <dbReference type="Proteomes" id="UP000050827"/>
    </source>
</evidence>
<dbReference type="STRING" id="346185.AAY42_13050"/>
<keyword evidence="3 6" id="KW-0812">Transmembrane</keyword>
<dbReference type="GO" id="GO:0022857">
    <property type="term" value="F:transmembrane transporter activity"/>
    <property type="evidence" value="ECO:0007669"/>
    <property type="project" value="InterPro"/>
</dbReference>
<comment type="subcellular location">
    <subcellularLocation>
        <location evidence="1">Cell membrane</location>
        <topology evidence="1">Multi-pass membrane protein</topology>
    </subcellularLocation>
</comment>
<evidence type="ECO:0000256" key="2">
    <source>
        <dbReference type="ARBA" id="ARBA00022475"/>
    </source>
</evidence>
<keyword evidence="5 6" id="KW-0472">Membrane</keyword>
<feature type="transmembrane region" description="Helical" evidence="6">
    <location>
        <begin position="41"/>
        <end position="58"/>
    </location>
</feature>
<dbReference type="EMBL" id="LCTZ01000002">
    <property type="protein sequence ID" value="KQC30704.1"/>
    <property type="molecule type" value="Genomic_DNA"/>
</dbReference>
<feature type="transmembrane region" description="Helical" evidence="6">
    <location>
        <begin position="378"/>
        <end position="396"/>
    </location>
</feature>
<dbReference type="PANTHER" id="PTHR42770:SF7">
    <property type="entry name" value="MEMBRANE PROTEIN"/>
    <property type="match status" value="1"/>
</dbReference>
<evidence type="ECO:0008006" key="9">
    <source>
        <dbReference type="Google" id="ProtNLM"/>
    </source>
</evidence>
<feature type="transmembrane region" description="Helical" evidence="6">
    <location>
        <begin position="402"/>
        <end position="420"/>
    </location>
</feature>
<dbReference type="RefSeq" id="WP_082433439.1">
    <property type="nucleotide sequence ID" value="NZ_LCTZ01000002.1"/>
</dbReference>
<dbReference type="SUPFAM" id="SSF52402">
    <property type="entry name" value="Adenine nucleotide alpha hydrolases-like"/>
    <property type="match status" value="1"/>
</dbReference>
<feature type="transmembrane region" description="Helical" evidence="6">
    <location>
        <begin position="79"/>
        <end position="109"/>
    </location>
</feature>
<dbReference type="AlphaFoldDB" id="A0A0Q1HAR9"/>
<evidence type="ECO:0000256" key="4">
    <source>
        <dbReference type="ARBA" id="ARBA00022989"/>
    </source>
</evidence>
<name>A0A0Q1HAR9_9FLAO</name>
<feature type="transmembrane region" description="Helical" evidence="6">
    <location>
        <begin position="147"/>
        <end position="167"/>
    </location>
</feature>
<comment type="caution">
    <text evidence="7">The sequence shown here is derived from an EMBL/GenBank/DDBJ whole genome shotgun (WGS) entry which is preliminary data.</text>
</comment>
<dbReference type="InterPro" id="IPR002293">
    <property type="entry name" value="AA/rel_permease1"/>
</dbReference>
<evidence type="ECO:0000256" key="1">
    <source>
        <dbReference type="ARBA" id="ARBA00004651"/>
    </source>
</evidence>
<feature type="transmembrane region" description="Helical" evidence="6">
    <location>
        <begin position="187"/>
        <end position="207"/>
    </location>
</feature>
<keyword evidence="8" id="KW-1185">Reference proteome</keyword>